<gene>
    <name evidence="1" type="ORF">M595_0113</name>
</gene>
<dbReference type="AlphaFoldDB" id="U7QRQ7"/>
<evidence type="ECO:0000313" key="2">
    <source>
        <dbReference type="Proteomes" id="UP000017127"/>
    </source>
</evidence>
<comment type="caution">
    <text evidence="1">The sequence shown here is derived from an EMBL/GenBank/DDBJ whole genome shotgun (WGS) entry which is preliminary data.</text>
</comment>
<reference evidence="1 2" key="1">
    <citation type="journal article" date="2013" name="Front. Microbiol.">
        <title>Comparative genomic analyses of the cyanobacterium, Lyngbya aestuarii BL J, a powerful hydrogen producer.</title>
        <authorList>
            <person name="Kothari A."/>
            <person name="Vaughn M."/>
            <person name="Garcia-Pichel F."/>
        </authorList>
    </citation>
    <scope>NUCLEOTIDE SEQUENCE [LARGE SCALE GENOMIC DNA]</scope>
    <source>
        <strain evidence="1 2">BL J</strain>
    </source>
</reference>
<dbReference type="Proteomes" id="UP000017127">
    <property type="component" value="Unassembled WGS sequence"/>
</dbReference>
<dbReference type="EMBL" id="AUZM01000001">
    <property type="protein sequence ID" value="ERT09805.1"/>
    <property type="molecule type" value="Genomic_DNA"/>
</dbReference>
<proteinExistence type="predicted"/>
<sequence length="38" mass="4102">MKVLSRITSQRSSVWSGNFAGLSAFISLSSGVEERLSI</sequence>
<name>U7QRQ7_9CYAN</name>
<keyword evidence="2" id="KW-1185">Reference proteome</keyword>
<protein>
    <submittedName>
        <fullName evidence="1">Uncharacterized protein</fullName>
    </submittedName>
</protein>
<evidence type="ECO:0000313" key="1">
    <source>
        <dbReference type="EMBL" id="ERT09805.1"/>
    </source>
</evidence>
<organism evidence="1 2">
    <name type="scientific">Lyngbya aestuarii BL J</name>
    <dbReference type="NCBI Taxonomy" id="1348334"/>
    <lineage>
        <taxon>Bacteria</taxon>
        <taxon>Bacillati</taxon>
        <taxon>Cyanobacteriota</taxon>
        <taxon>Cyanophyceae</taxon>
        <taxon>Oscillatoriophycideae</taxon>
        <taxon>Oscillatoriales</taxon>
        <taxon>Microcoleaceae</taxon>
        <taxon>Lyngbya</taxon>
    </lineage>
</organism>
<accession>U7QRQ7</accession>